<reference evidence="4" key="1">
    <citation type="submission" date="2017-01" db="EMBL/GenBank/DDBJ databases">
        <authorList>
            <person name="Varghese N."/>
            <person name="Submissions S."/>
        </authorList>
    </citation>
    <scope>NUCLEOTIDE SEQUENCE [LARGE SCALE GENOMIC DNA]</scope>
    <source>
        <strain evidence="4">DSM 21054</strain>
    </source>
</reference>
<keyword evidence="1" id="KW-0812">Transmembrane</keyword>
<dbReference type="PIRSF" id="PIRSF006162">
    <property type="entry name" value="PgpA"/>
    <property type="match status" value="1"/>
</dbReference>
<keyword evidence="1" id="KW-1133">Transmembrane helix</keyword>
<evidence type="ECO:0000256" key="1">
    <source>
        <dbReference type="SAM" id="Phobius"/>
    </source>
</evidence>
<dbReference type="Proteomes" id="UP000186917">
    <property type="component" value="Unassembled WGS sequence"/>
</dbReference>
<dbReference type="EMBL" id="FTOR01000001">
    <property type="protein sequence ID" value="SIS60565.1"/>
    <property type="molecule type" value="Genomic_DNA"/>
</dbReference>
<dbReference type="Pfam" id="PF04608">
    <property type="entry name" value="PgpA"/>
    <property type="match status" value="1"/>
</dbReference>
<dbReference type="GO" id="GO:0008962">
    <property type="term" value="F:phosphatidylglycerophosphatase activity"/>
    <property type="evidence" value="ECO:0007669"/>
    <property type="project" value="InterPro"/>
</dbReference>
<organism evidence="3 4">
    <name type="scientific">Filimonas lacunae</name>
    <dbReference type="NCBI Taxonomy" id="477680"/>
    <lineage>
        <taxon>Bacteria</taxon>
        <taxon>Pseudomonadati</taxon>
        <taxon>Bacteroidota</taxon>
        <taxon>Chitinophagia</taxon>
        <taxon>Chitinophagales</taxon>
        <taxon>Chitinophagaceae</taxon>
        <taxon>Filimonas</taxon>
    </lineage>
</organism>
<evidence type="ECO:0000313" key="3">
    <source>
        <dbReference type="EMBL" id="SIS60565.1"/>
    </source>
</evidence>
<keyword evidence="4" id="KW-1185">Reference proteome</keyword>
<dbReference type="STRING" id="477680.SAMN05421788_101175"/>
<dbReference type="InterPro" id="IPR026037">
    <property type="entry name" value="PgpA"/>
</dbReference>
<feature type="transmembrane region" description="Helical" evidence="1">
    <location>
        <begin position="21"/>
        <end position="40"/>
    </location>
</feature>
<name>A0A1N7KG60_9BACT</name>
<dbReference type="PANTHER" id="PTHR36305:SF1">
    <property type="entry name" value="PHOSPHATIDYLGLYCEROPHOSPHATASE A"/>
    <property type="match status" value="1"/>
</dbReference>
<dbReference type="PANTHER" id="PTHR36305">
    <property type="entry name" value="PHOSPHATIDYLGLYCEROPHOSPHATASE A"/>
    <property type="match status" value="1"/>
</dbReference>
<accession>A0A1N7KG60</accession>
<evidence type="ECO:0000259" key="2">
    <source>
        <dbReference type="Pfam" id="PF04608"/>
    </source>
</evidence>
<feature type="domain" description="YutG/PgpA" evidence="2">
    <location>
        <begin position="7"/>
        <end position="147"/>
    </location>
</feature>
<dbReference type="AlphaFoldDB" id="A0A1N7KG60"/>
<dbReference type="SUPFAM" id="SSF101307">
    <property type="entry name" value="YutG-like"/>
    <property type="match status" value="1"/>
</dbReference>
<proteinExistence type="predicted"/>
<evidence type="ECO:0000313" key="4">
    <source>
        <dbReference type="Proteomes" id="UP000186917"/>
    </source>
</evidence>
<dbReference type="OrthoDB" id="9804091at2"/>
<dbReference type="InterPro" id="IPR036681">
    <property type="entry name" value="PgpA-like_sf"/>
</dbReference>
<sequence length="153" mass="17083">MMTFSKIITTCLGIGYIRKGGGTYASIVTLLVWYALQAGGHDSPNGQLIAVILLLALGIFCGTVVEKEWGKDSYRVVIDEAAGMCITVLYIPVNRWDYLLTGLILFRVMDIFKPLYIRRVEKLPGGWGVMMDDVVAAVYAYLILRLIITMHIF</sequence>
<feature type="transmembrane region" description="Helical" evidence="1">
    <location>
        <begin position="46"/>
        <end position="65"/>
    </location>
</feature>
<dbReference type="InterPro" id="IPR007686">
    <property type="entry name" value="YutG/PgpA"/>
</dbReference>
<dbReference type="GO" id="GO:0006629">
    <property type="term" value="P:lipid metabolic process"/>
    <property type="evidence" value="ECO:0007669"/>
    <property type="project" value="InterPro"/>
</dbReference>
<feature type="transmembrane region" description="Helical" evidence="1">
    <location>
        <begin position="129"/>
        <end position="148"/>
    </location>
</feature>
<keyword evidence="1" id="KW-0472">Membrane</keyword>
<protein>
    <submittedName>
        <fullName evidence="3">Phosphatidylglycerophosphatase A</fullName>
    </submittedName>
</protein>
<dbReference type="CDD" id="cd06971">
    <property type="entry name" value="PgpA"/>
    <property type="match status" value="1"/>
</dbReference>
<dbReference type="RefSeq" id="WP_076374759.1">
    <property type="nucleotide sequence ID" value="NZ_AP017422.1"/>
</dbReference>
<gene>
    <name evidence="3" type="ORF">SAMN05421788_101175</name>
</gene>